<organism evidence="4 6">
    <name type="scientific">Sulfurimonas sediminis</name>
    <dbReference type="NCBI Taxonomy" id="2590020"/>
    <lineage>
        <taxon>Bacteria</taxon>
        <taxon>Pseudomonadati</taxon>
        <taxon>Campylobacterota</taxon>
        <taxon>Epsilonproteobacteria</taxon>
        <taxon>Campylobacterales</taxon>
        <taxon>Sulfurimonadaceae</taxon>
        <taxon>Sulfurimonas</taxon>
    </lineage>
</organism>
<reference evidence="4 6" key="1">
    <citation type="submission" date="2019-06" db="EMBL/GenBank/DDBJ databases">
        <title>Sulfurimonas gotlandica sp. nov., a chemoautotrophic and psychrotolerant epsilonproteobacterium isolated from a pelagic redoxcline, and an emended description of the genus Sulfurimonas.</title>
        <authorList>
            <person name="Wang S."/>
            <person name="Jiang L."/>
            <person name="Shao Z."/>
        </authorList>
    </citation>
    <scope>NUCLEOTIDE SEQUENCE [LARGE SCALE GENOMIC DNA]</scope>
    <source>
        <strain evidence="4 6">S2-6</strain>
    </source>
</reference>
<accession>A0A7M1B0V6</accession>
<name>A0A7M1B0V6_9BACT</name>
<dbReference type="InterPro" id="IPR047655">
    <property type="entry name" value="Transpos_IS630-like"/>
</dbReference>
<proteinExistence type="predicted"/>
<dbReference type="GO" id="GO:0003676">
    <property type="term" value="F:nucleic acid binding"/>
    <property type="evidence" value="ECO:0007669"/>
    <property type="project" value="InterPro"/>
</dbReference>
<dbReference type="SUPFAM" id="SSF53098">
    <property type="entry name" value="Ribonuclease H-like"/>
    <property type="match status" value="1"/>
</dbReference>
<evidence type="ECO:0000259" key="1">
    <source>
        <dbReference type="Pfam" id="PF13358"/>
    </source>
</evidence>
<dbReference type="Pfam" id="PF13592">
    <property type="entry name" value="HTH_33"/>
    <property type="match status" value="1"/>
</dbReference>
<dbReference type="EMBL" id="CP041235">
    <property type="protein sequence ID" value="QOP43437.1"/>
    <property type="molecule type" value="Genomic_DNA"/>
</dbReference>
<dbReference type="InterPro" id="IPR012337">
    <property type="entry name" value="RNaseH-like_sf"/>
</dbReference>
<dbReference type="AlphaFoldDB" id="A0A7M1B0V6"/>
<dbReference type="Proteomes" id="UP000593719">
    <property type="component" value="Chromosome"/>
</dbReference>
<dbReference type="KEGG" id="ssei:FJR45_04670"/>
<evidence type="ECO:0000313" key="3">
    <source>
        <dbReference type="EMBL" id="QOP42650.1"/>
    </source>
</evidence>
<evidence type="ECO:0000259" key="2">
    <source>
        <dbReference type="Pfam" id="PF13592"/>
    </source>
</evidence>
<protein>
    <submittedName>
        <fullName evidence="4">IS630 family transposase</fullName>
    </submittedName>
</protein>
<dbReference type="KEGG" id="ssei:FJR45_01260"/>
<evidence type="ECO:0000313" key="4">
    <source>
        <dbReference type="EMBL" id="QOP43275.1"/>
    </source>
</evidence>
<gene>
    <name evidence="3" type="ORF">FJR45_01260</name>
    <name evidence="4" type="ORF">FJR45_04670</name>
    <name evidence="5" type="ORF">FJR45_05505</name>
</gene>
<dbReference type="NCBIfam" id="NF033545">
    <property type="entry name" value="transpos_IS630"/>
    <property type="match status" value="1"/>
</dbReference>
<dbReference type="EMBL" id="CP041235">
    <property type="protein sequence ID" value="QOP43275.1"/>
    <property type="molecule type" value="Genomic_DNA"/>
</dbReference>
<feature type="domain" description="Tc1-like transposase DDE" evidence="1">
    <location>
        <begin position="70"/>
        <end position="208"/>
    </location>
</feature>
<feature type="domain" description="Winged helix-turn helix" evidence="2">
    <location>
        <begin position="9"/>
        <end position="44"/>
    </location>
</feature>
<dbReference type="InterPro" id="IPR038717">
    <property type="entry name" value="Tc1-like_DDE_dom"/>
</dbReference>
<dbReference type="RefSeq" id="WP_347402234.1">
    <property type="nucleotide sequence ID" value="NZ_CP041235.1"/>
</dbReference>
<evidence type="ECO:0000313" key="5">
    <source>
        <dbReference type="EMBL" id="QOP43437.1"/>
    </source>
</evidence>
<dbReference type="InterPro" id="IPR036397">
    <property type="entry name" value="RNaseH_sf"/>
</dbReference>
<dbReference type="EMBL" id="CP041235">
    <property type="protein sequence ID" value="QOP42650.1"/>
    <property type="molecule type" value="Genomic_DNA"/>
</dbReference>
<dbReference type="InterPro" id="IPR025959">
    <property type="entry name" value="Winged_HTH_dom"/>
</dbReference>
<dbReference type="PANTHER" id="PTHR46564">
    <property type="entry name" value="TRANSPOSASE"/>
    <property type="match status" value="1"/>
</dbReference>
<keyword evidence="6" id="KW-1185">Reference proteome</keyword>
<dbReference type="Pfam" id="PF13358">
    <property type="entry name" value="DDE_3"/>
    <property type="match status" value="1"/>
</dbReference>
<dbReference type="KEGG" id="ssei:FJR45_05505"/>
<dbReference type="PANTHER" id="PTHR46564:SF1">
    <property type="entry name" value="TRANSPOSASE"/>
    <property type="match status" value="1"/>
</dbReference>
<evidence type="ECO:0000313" key="6">
    <source>
        <dbReference type="Proteomes" id="UP000593719"/>
    </source>
</evidence>
<dbReference type="Gene3D" id="3.30.420.10">
    <property type="entry name" value="Ribonuclease H-like superfamily/Ribonuclease H"/>
    <property type="match status" value="1"/>
</dbReference>
<sequence>MSAAITKLGKKITKVFSKSTLRRYLKEMGFSYKRLRFVPAKKPDNTLYEEKKRHLQKYDLLAQQGKINHYYFDESGFSVNSNIPYSWSPVNATMVIKSFHAKRFNVLGFISKQEDLKAYIKESSVTSDTVIEVFDDFSLQLTKPTVVTLDNASFHKSKKFRENIPKWANRGLTLIYLPPYSPELNIIEILWKFIKYHWMEMSAYQSYTAMKEYVERMLNEYGDKRVIDFTLYEKKFYPLVMVD</sequence>